<dbReference type="Proteomes" id="UP000821845">
    <property type="component" value="Chromosome 11"/>
</dbReference>
<proteinExistence type="predicted"/>
<comment type="caution">
    <text evidence="1">The sequence shown here is derived from an EMBL/GenBank/DDBJ whole genome shotgun (WGS) entry which is preliminary data.</text>
</comment>
<keyword evidence="2" id="KW-1185">Reference proteome</keyword>
<evidence type="ECO:0000313" key="2">
    <source>
        <dbReference type="Proteomes" id="UP000821845"/>
    </source>
</evidence>
<name>A0ACB7T6K8_HYAAI</name>
<protein>
    <submittedName>
        <fullName evidence="1">Uncharacterized protein</fullName>
    </submittedName>
</protein>
<evidence type="ECO:0000313" key="1">
    <source>
        <dbReference type="EMBL" id="KAH6941629.1"/>
    </source>
</evidence>
<dbReference type="EMBL" id="CM023491">
    <property type="protein sequence ID" value="KAH6941629.1"/>
    <property type="molecule type" value="Genomic_DNA"/>
</dbReference>
<organism evidence="1 2">
    <name type="scientific">Hyalomma asiaticum</name>
    <name type="common">Tick</name>
    <dbReference type="NCBI Taxonomy" id="266040"/>
    <lineage>
        <taxon>Eukaryota</taxon>
        <taxon>Metazoa</taxon>
        <taxon>Ecdysozoa</taxon>
        <taxon>Arthropoda</taxon>
        <taxon>Chelicerata</taxon>
        <taxon>Arachnida</taxon>
        <taxon>Acari</taxon>
        <taxon>Parasitiformes</taxon>
        <taxon>Ixodida</taxon>
        <taxon>Ixodoidea</taxon>
        <taxon>Ixodidae</taxon>
        <taxon>Hyalomminae</taxon>
        <taxon>Hyalomma</taxon>
    </lineage>
</organism>
<gene>
    <name evidence="1" type="ORF">HPB50_020993</name>
</gene>
<sequence length="496" mass="55688">MNFNLQTVEAALSQLYCSAGTGSAEANQYLTAMQSSVQAWDIAWQLLDMTKPQEIQYFGATTLHTKLSRHWHQLPRDEYENLRVRLLQAIMDYARGPKLVLTKILVAPDHLVKLLLELLTFIPEELQSMEQSTRGPSRKPLEASCNKILAFINGLAVLDTDALGCLASWSHLGFEWEQPLVLLPRILACIRESAFCRPAVELLTVIAGQPDLHKYPKFILEIVECVVQLEDVYTEKMASGDMESCGHLCRLLVEIVECHGHSLVTMLLNKPDNNKPTVMRLLDHLLKFTGTPLQYPVEETWSRDSLPAWHALEDAVFLYEGSQHESLLLMLQPLWQNLFVVLLRKVQLPPDDSQWDSEEKDALRCYRQDIGDCIMALFDVLRESMLAALAAHLELAMRTLEKDHQAWQPAEACLLALQSVAENVRPHQEPYLGPQLRAALPRLVSDPRLQPATLACLGSLGSWLQLSALSDLACGALKGSCGTFLSFRMNVSDSVT</sequence>
<accession>A0ACB7T6K8</accession>
<reference evidence="1" key="1">
    <citation type="submission" date="2020-05" db="EMBL/GenBank/DDBJ databases">
        <title>Large-scale comparative analyses of tick genomes elucidate their genetic diversity and vector capacities.</title>
        <authorList>
            <person name="Jia N."/>
            <person name="Wang J."/>
            <person name="Shi W."/>
            <person name="Du L."/>
            <person name="Sun Y."/>
            <person name="Zhan W."/>
            <person name="Jiang J."/>
            <person name="Wang Q."/>
            <person name="Zhang B."/>
            <person name="Ji P."/>
            <person name="Sakyi L.B."/>
            <person name="Cui X."/>
            <person name="Yuan T."/>
            <person name="Jiang B."/>
            <person name="Yang W."/>
            <person name="Lam T.T.-Y."/>
            <person name="Chang Q."/>
            <person name="Ding S."/>
            <person name="Wang X."/>
            <person name="Zhu J."/>
            <person name="Ruan X."/>
            <person name="Zhao L."/>
            <person name="Wei J."/>
            <person name="Que T."/>
            <person name="Du C."/>
            <person name="Cheng J."/>
            <person name="Dai P."/>
            <person name="Han X."/>
            <person name="Huang E."/>
            <person name="Gao Y."/>
            <person name="Liu J."/>
            <person name="Shao H."/>
            <person name="Ye R."/>
            <person name="Li L."/>
            <person name="Wei W."/>
            <person name="Wang X."/>
            <person name="Wang C."/>
            <person name="Yang T."/>
            <person name="Huo Q."/>
            <person name="Li W."/>
            <person name="Guo W."/>
            <person name="Chen H."/>
            <person name="Zhou L."/>
            <person name="Ni X."/>
            <person name="Tian J."/>
            <person name="Zhou Y."/>
            <person name="Sheng Y."/>
            <person name="Liu T."/>
            <person name="Pan Y."/>
            <person name="Xia L."/>
            <person name="Li J."/>
            <person name="Zhao F."/>
            <person name="Cao W."/>
        </authorList>
    </citation>
    <scope>NUCLEOTIDE SEQUENCE</scope>
    <source>
        <strain evidence="1">Hyas-2018</strain>
    </source>
</reference>